<dbReference type="CDD" id="cd06257">
    <property type="entry name" value="DnaJ"/>
    <property type="match status" value="1"/>
</dbReference>
<dbReference type="PANTHER" id="PTHR24074">
    <property type="entry name" value="CO-CHAPERONE PROTEIN DJLA"/>
    <property type="match status" value="1"/>
</dbReference>
<dbReference type="InterPro" id="IPR001680">
    <property type="entry name" value="WD40_rpt"/>
</dbReference>
<dbReference type="PROSITE" id="PS50076">
    <property type="entry name" value="DNAJ_2"/>
    <property type="match status" value="1"/>
</dbReference>
<dbReference type="OrthoDB" id="5126524at2"/>
<dbReference type="Gene3D" id="2.130.10.10">
    <property type="entry name" value="YVTN repeat-like/Quinoprotein amine dehydrogenase"/>
    <property type="match status" value="1"/>
</dbReference>
<name>A0A5A5TGL8_9CHLR</name>
<evidence type="ECO:0000259" key="2">
    <source>
        <dbReference type="PROSITE" id="PS50076"/>
    </source>
</evidence>
<dbReference type="SUPFAM" id="SSF46565">
    <property type="entry name" value="Chaperone J-domain"/>
    <property type="match status" value="1"/>
</dbReference>
<dbReference type="InterPro" id="IPR050817">
    <property type="entry name" value="DjlA_DnaK_co-chaperone"/>
</dbReference>
<feature type="repeat" description="WD" evidence="1">
    <location>
        <begin position="435"/>
        <end position="462"/>
    </location>
</feature>
<accession>A0A5A5TGL8</accession>
<comment type="caution">
    <text evidence="3">The sequence shown here is derived from an EMBL/GenBank/DDBJ whole genome shotgun (WGS) entry which is preliminary data.</text>
</comment>
<dbReference type="RefSeq" id="WP_149403095.1">
    <property type="nucleotide sequence ID" value="NZ_BIXY01000062.1"/>
</dbReference>
<evidence type="ECO:0000313" key="4">
    <source>
        <dbReference type="Proteomes" id="UP000322530"/>
    </source>
</evidence>
<dbReference type="SUPFAM" id="SSF50978">
    <property type="entry name" value="WD40 repeat-like"/>
    <property type="match status" value="1"/>
</dbReference>
<dbReference type="PROSITE" id="PS50294">
    <property type="entry name" value="WD_REPEATS_REGION"/>
    <property type="match status" value="1"/>
</dbReference>
<dbReference type="AlphaFoldDB" id="A0A5A5TGL8"/>
<reference evidence="3 4" key="1">
    <citation type="submission" date="2019-01" db="EMBL/GenBank/DDBJ databases">
        <title>Draft genome sequence of Dictyobacter sp. Uno17.</title>
        <authorList>
            <person name="Wang C.M."/>
            <person name="Zheng Y."/>
            <person name="Sakai Y."/>
            <person name="Abe K."/>
            <person name="Yokota A."/>
            <person name="Yabe S."/>
        </authorList>
    </citation>
    <scope>NUCLEOTIDE SEQUENCE [LARGE SCALE GENOMIC DNA]</scope>
    <source>
        <strain evidence="3 4">Uno17</strain>
    </source>
</reference>
<keyword evidence="4" id="KW-1185">Reference proteome</keyword>
<dbReference type="SMART" id="SM00271">
    <property type="entry name" value="DnaJ"/>
    <property type="match status" value="1"/>
</dbReference>
<dbReference type="InterPro" id="IPR015943">
    <property type="entry name" value="WD40/YVTN_repeat-like_dom_sf"/>
</dbReference>
<protein>
    <recommendedName>
        <fullName evidence="2">J domain-containing protein</fullName>
    </recommendedName>
</protein>
<keyword evidence="1" id="KW-0853">WD repeat</keyword>
<dbReference type="InterPro" id="IPR036869">
    <property type="entry name" value="J_dom_sf"/>
</dbReference>
<dbReference type="InterPro" id="IPR036322">
    <property type="entry name" value="WD40_repeat_dom_sf"/>
</dbReference>
<proteinExistence type="predicted"/>
<dbReference type="Proteomes" id="UP000322530">
    <property type="component" value="Unassembled WGS sequence"/>
</dbReference>
<evidence type="ECO:0000256" key="1">
    <source>
        <dbReference type="PROSITE-ProRule" id="PRU00221"/>
    </source>
</evidence>
<dbReference type="PROSITE" id="PS50082">
    <property type="entry name" value="WD_REPEATS_2"/>
    <property type="match status" value="1"/>
</dbReference>
<sequence>MIDRPENYYAILGVPPNADLDTVKRAYRQLARRFHPDLAGPEGALEMKQINRAYAVLGDQEKRESYDAILSGIIDMRQPLVRPHSRPHVPDDPNDVEFSGLNTFSTRGPFRAGPIIQTKLVVPSALHSRPTVHGVQIAAGSLDGQGTLWQVHHDGKVTETTNFAVDPALTVEALRELRFSQAGSLLSGWNRLGLHVWDAYSGTRLWSYPLTARAVSAHYSLDMSLHVQPDGKRSVSMALPHLNEDTRTPRSWGVRSTDIIHHGMEQPTAKVSDAIVCPEENTDRRSFWAIRMRALSQDAHTLVTLSCAQIPHEPEQMAIIRRWNITPKKTLGHKTPHIEASILMGRCEDCAPPYAASLDASLLAFVYAGSNIRLCDTTTGTYSEITSGTMGGSARIAISPDAQWLAVAREDSEVSEGVVDLWSITTGQIIQKFYHPWQVSALNFSEQQLIVGLTDGTIQIWQ</sequence>
<organism evidence="3 4">
    <name type="scientific">Dictyobacter arantiisoli</name>
    <dbReference type="NCBI Taxonomy" id="2014874"/>
    <lineage>
        <taxon>Bacteria</taxon>
        <taxon>Bacillati</taxon>
        <taxon>Chloroflexota</taxon>
        <taxon>Ktedonobacteria</taxon>
        <taxon>Ktedonobacterales</taxon>
        <taxon>Dictyobacteraceae</taxon>
        <taxon>Dictyobacter</taxon>
    </lineage>
</organism>
<dbReference type="Gene3D" id="1.10.287.110">
    <property type="entry name" value="DnaJ domain"/>
    <property type="match status" value="1"/>
</dbReference>
<dbReference type="EMBL" id="BIXY01000062">
    <property type="protein sequence ID" value="GCF10203.1"/>
    <property type="molecule type" value="Genomic_DNA"/>
</dbReference>
<dbReference type="InterPro" id="IPR001623">
    <property type="entry name" value="DnaJ_domain"/>
</dbReference>
<dbReference type="Pfam" id="PF00226">
    <property type="entry name" value="DnaJ"/>
    <property type="match status" value="1"/>
</dbReference>
<gene>
    <name evidence="3" type="ORF">KDI_37670</name>
</gene>
<evidence type="ECO:0000313" key="3">
    <source>
        <dbReference type="EMBL" id="GCF10203.1"/>
    </source>
</evidence>
<feature type="domain" description="J" evidence="2">
    <location>
        <begin position="7"/>
        <end position="70"/>
    </location>
</feature>
<dbReference type="PRINTS" id="PR00625">
    <property type="entry name" value="JDOMAIN"/>
</dbReference>